<dbReference type="Proteomes" id="UP000231094">
    <property type="component" value="Unassembled WGS sequence"/>
</dbReference>
<reference evidence="1 2" key="1">
    <citation type="journal article" date="2017" name="MBio">
        <title>Type VI secretion-mediated competition in the bee gut microbiome.</title>
        <authorList>
            <person name="Steele M.I."/>
            <person name="Kwong W.K."/>
            <person name="Powell J.E."/>
            <person name="Whiteley M."/>
            <person name="Moran N.A."/>
        </authorList>
    </citation>
    <scope>NUCLEOTIDE SEQUENCE [LARGE SCALE GENOMIC DNA]</scope>
    <source>
        <strain evidence="1 2">PEB0171</strain>
    </source>
</reference>
<evidence type="ECO:0000313" key="1">
    <source>
        <dbReference type="EMBL" id="PIT62407.1"/>
    </source>
</evidence>
<organism evidence="1 2">
    <name type="scientific">Snodgrassella alvi</name>
    <dbReference type="NCBI Taxonomy" id="1196083"/>
    <lineage>
        <taxon>Bacteria</taxon>
        <taxon>Pseudomonadati</taxon>
        <taxon>Pseudomonadota</taxon>
        <taxon>Betaproteobacteria</taxon>
        <taxon>Neisseriales</taxon>
        <taxon>Neisseriaceae</taxon>
        <taxon>Snodgrassella</taxon>
    </lineage>
</organism>
<name>A0A2N9Y440_9NEIS</name>
<dbReference type="RefSeq" id="WP_100116219.1">
    <property type="nucleotide sequence ID" value="NZ_MEIV01000051.1"/>
</dbReference>
<sequence>MEQQASIIADYWCLKTFDFNAWYTLTNEKYKGRLARNQQGMRNYWLKKYENTLRLFLNNTKDKKALFG</sequence>
<dbReference type="EMBL" id="MEIV01000051">
    <property type="protein sequence ID" value="PIT62407.1"/>
    <property type="molecule type" value="Genomic_DNA"/>
</dbReference>
<evidence type="ECO:0000313" key="2">
    <source>
        <dbReference type="Proteomes" id="UP000231094"/>
    </source>
</evidence>
<gene>
    <name evidence="1" type="ORF">BHC47_04760</name>
</gene>
<proteinExistence type="predicted"/>
<dbReference type="AlphaFoldDB" id="A0A2N9Y440"/>
<accession>A0A2N9Y440</accession>
<comment type="caution">
    <text evidence="1">The sequence shown here is derived from an EMBL/GenBank/DDBJ whole genome shotgun (WGS) entry which is preliminary data.</text>
</comment>
<protein>
    <submittedName>
        <fullName evidence="1">Uncharacterized protein</fullName>
    </submittedName>
</protein>